<dbReference type="Proteomes" id="UP000549394">
    <property type="component" value="Unassembled WGS sequence"/>
</dbReference>
<comment type="catalytic activity">
    <reaction evidence="12">
        <text>pyridoxamine 5'-phosphate + O2 + H2O = pyridoxal 5'-phosphate + H2O2 + NH4(+)</text>
        <dbReference type="Rhea" id="RHEA:15817"/>
        <dbReference type="ChEBI" id="CHEBI:15377"/>
        <dbReference type="ChEBI" id="CHEBI:15379"/>
        <dbReference type="ChEBI" id="CHEBI:16240"/>
        <dbReference type="ChEBI" id="CHEBI:28938"/>
        <dbReference type="ChEBI" id="CHEBI:58451"/>
        <dbReference type="ChEBI" id="CHEBI:597326"/>
        <dbReference type="EC" id="1.4.3.5"/>
    </reaction>
    <physiologicalReaction direction="left-to-right" evidence="12">
        <dbReference type="Rhea" id="RHEA:15818"/>
    </physiologicalReaction>
</comment>
<keyword evidence="19" id="KW-1185">Reference proteome</keyword>
<evidence type="ECO:0000256" key="8">
    <source>
        <dbReference type="ARBA" id="ARBA00022630"/>
    </source>
</evidence>
<dbReference type="InterPro" id="IPR011576">
    <property type="entry name" value="Pyridox_Oxase_N"/>
</dbReference>
<dbReference type="GO" id="GO:0004733">
    <property type="term" value="F:pyridoxamine phosphate oxidase activity"/>
    <property type="evidence" value="ECO:0007669"/>
    <property type="project" value="UniProtKB-EC"/>
</dbReference>
<dbReference type="FunFam" id="2.30.110.10:FF:000020">
    <property type="entry name" value="PNPO isoform 11"/>
    <property type="match status" value="1"/>
</dbReference>
<comment type="subunit">
    <text evidence="6">Homodimer.</text>
</comment>
<comment type="pathway">
    <text evidence="3">Cofactor metabolism; pyridoxal 5'-phosphate salvage; pyridoxal 5'-phosphate from pyridoxamine 5'-phosphate: step 1/1.</text>
</comment>
<dbReference type="NCBIfam" id="NF004231">
    <property type="entry name" value="PRK05679.1"/>
    <property type="match status" value="1"/>
</dbReference>
<dbReference type="InterPro" id="IPR019576">
    <property type="entry name" value="Pyridoxamine_oxidase_dimer_C"/>
</dbReference>
<dbReference type="HAMAP" id="MF_01629">
    <property type="entry name" value="PdxH"/>
    <property type="match status" value="1"/>
</dbReference>
<evidence type="ECO:0000256" key="6">
    <source>
        <dbReference type="ARBA" id="ARBA00011738"/>
    </source>
</evidence>
<evidence type="ECO:0000256" key="3">
    <source>
        <dbReference type="ARBA" id="ARBA00004738"/>
    </source>
</evidence>
<evidence type="ECO:0000256" key="11">
    <source>
        <dbReference type="ARBA" id="ARBA00023096"/>
    </source>
</evidence>
<feature type="domain" description="Pyridoxamine 5'-phosphate oxidase N-terminal" evidence="16">
    <location>
        <begin position="324"/>
        <end position="447"/>
    </location>
</feature>
<proteinExistence type="inferred from homology"/>
<dbReference type="UniPathway" id="UPA01068">
    <property type="reaction ID" value="UER00304"/>
</dbReference>
<keyword evidence="10" id="KW-0560">Oxidoreductase</keyword>
<dbReference type="PROSITE" id="PS01064">
    <property type="entry name" value="PYRIDOX_OXIDASE"/>
    <property type="match status" value="1"/>
</dbReference>
<dbReference type="Pfam" id="PF01243">
    <property type="entry name" value="PNPOx_N"/>
    <property type="match status" value="1"/>
</dbReference>
<dbReference type="NCBIfam" id="TIGR00558">
    <property type="entry name" value="pdxH"/>
    <property type="match status" value="1"/>
</dbReference>
<dbReference type="EMBL" id="CAJFCJ010000009">
    <property type="protein sequence ID" value="CAD5118921.1"/>
    <property type="molecule type" value="Genomic_DNA"/>
</dbReference>
<accession>A0A7I8VRI2</accession>
<sequence length="515" mass="59006">MRFNKRFGIECCGANTFNISLEVCCNGNIYKPAFAKDLMNIKCCNGRIPFDLRVANCKNGIVVETAPLCGSNRIYRKMKCCGSQFGYYEQYFTCLHRGNSTFSIEPKRERGFLIVKIKKLTESKHNATIFISVKCLNSSKKRNRIMKRGITYITLSFLLSFGLSTNKCNGGDDSGIICCNGIPYRKYQGPTNTLIYDQCCVSKPYLSEKQICCKVLNARNQVVYKLHKIKTLANITRTPEFCCGLNKFNMNYQRCDSGKTLWKNEQLCNGVIYDINNELCCNGMRKPYGTGAESFDIRDLHAKEPIGQFMNWFQKAVDSSSNYEANAMSLATTTSDGKPSVRIVLMKAFDERGLQFFTNFNSRKAKELIENPHASVVFHWIHRADNNKLWSRQVRMEGIVEKVSSPEADAYFSSRPKDSQIATHISIEQSAAVANREEMLKTKEELYAKFDNEAVPRPYYWGGFLIKPHTIEFWQGQTNRLHDRIVFKKMKPEDVPDKEPFIQGENGWIIQRLIP</sequence>
<comment type="pathway">
    <text evidence="4">Cofactor metabolism; pyridoxal 5'-phosphate salvage; pyridoxal 5'-phosphate from pyridoxine 5'-phosphate: step 1/1.</text>
</comment>
<dbReference type="InterPro" id="IPR019740">
    <property type="entry name" value="Pyridox_Oxase_CS"/>
</dbReference>
<dbReference type="GO" id="GO:0008615">
    <property type="term" value="P:pyridoxine biosynthetic process"/>
    <property type="evidence" value="ECO:0007669"/>
    <property type="project" value="UniProtKB-KW"/>
</dbReference>
<evidence type="ECO:0000259" key="17">
    <source>
        <dbReference type="Pfam" id="PF10590"/>
    </source>
</evidence>
<evidence type="ECO:0000256" key="14">
    <source>
        <dbReference type="ARBA" id="ARBA00073441"/>
    </source>
</evidence>
<name>A0A7I8VRI2_9ANNE</name>
<evidence type="ECO:0000256" key="4">
    <source>
        <dbReference type="ARBA" id="ARBA00005037"/>
    </source>
</evidence>
<dbReference type="GO" id="GO:0010181">
    <property type="term" value="F:FMN binding"/>
    <property type="evidence" value="ECO:0007669"/>
    <property type="project" value="InterPro"/>
</dbReference>
<comment type="function">
    <text evidence="2">Catalyzes the oxidation of either pyridoxine 5'-phosphate (PNP) or pyridoxamine 5'-phosphate (PMP) into pyridoxal 5'-phosphate (PLP).</text>
</comment>
<evidence type="ECO:0000259" key="16">
    <source>
        <dbReference type="Pfam" id="PF01243"/>
    </source>
</evidence>
<comment type="catalytic activity">
    <reaction evidence="13">
        <text>pyridoxine 5'-phosphate + O2 = pyridoxal 5'-phosphate + H2O2</text>
        <dbReference type="Rhea" id="RHEA:15149"/>
        <dbReference type="ChEBI" id="CHEBI:15379"/>
        <dbReference type="ChEBI" id="CHEBI:16240"/>
        <dbReference type="ChEBI" id="CHEBI:58589"/>
        <dbReference type="ChEBI" id="CHEBI:597326"/>
        <dbReference type="EC" id="1.4.3.5"/>
    </reaction>
    <physiologicalReaction direction="left-to-right" evidence="13">
        <dbReference type="Rhea" id="RHEA:15150"/>
    </physiologicalReaction>
</comment>
<evidence type="ECO:0000256" key="10">
    <source>
        <dbReference type="ARBA" id="ARBA00023002"/>
    </source>
</evidence>
<dbReference type="Gene3D" id="2.30.110.10">
    <property type="entry name" value="Electron Transport, Fmn-binding Protein, Chain A"/>
    <property type="match status" value="1"/>
</dbReference>
<evidence type="ECO:0000256" key="15">
    <source>
        <dbReference type="ARBA" id="ARBA00077914"/>
    </source>
</evidence>
<dbReference type="PANTHER" id="PTHR10851:SF0">
    <property type="entry name" value="PYRIDOXINE-5'-PHOSPHATE OXIDASE"/>
    <property type="match status" value="1"/>
</dbReference>
<reference evidence="18 19" key="1">
    <citation type="submission" date="2020-08" db="EMBL/GenBank/DDBJ databases">
        <authorList>
            <person name="Hejnol A."/>
        </authorList>
    </citation>
    <scope>NUCLEOTIDE SEQUENCE [LARGE SCALE GENOMIC DNA]</scope>
</reference>
<dbReference type="InterPro" id="IPR000659">
    <property type="entry name" value="Pyridox_Oxase"/>
</dbReference>
<dbReference type="Pfam" id="PF10590">
    <property type="entry name" value="PNP_phzG_C"/>
    <property type="match status" value="1"/>
</dbReference>
<evidence type="ECO:0000256" key="5">
    <source>
        <dbReference type="ARBA" id="ARBA00007301"/>
    </source>
</evidence>
<evidence type="ECO:0000256" key="2">
    <source>
        <dbReference type="ARBA" id="ARBA00003691"/>
    </source>
</evidence>
<comment type="cofactor">
    <cofactor evidence="1">
        <name>FMN</name>
        <dbReference type="ChEBI" id="CHEBI:58210"/>
    </cofactor>
</comment>
<dbReference type="EC" id="1.4.3.5" evidence="7"/>
<evidence type="ECO:0000256" key="1">
    <source>
        <dbReference type="ARBA" id="ARBA00001917"/>
    </source>
</evidence>
<evidence type="ECO:0000256" key="9">
    <source>
        <dbReference type="ARBA" id="ARBA00022643"/>
    </source>
</evidence>
<organism evidence="18 19">
    <name type="scientific">Dimorphilus gyrociliatus</name>
    <dbReference type="NCBI Taxonomy" id="2664684"/>
    <lineage>
        <taxon>Eukaryota</taxon>
        <taxon>Metazoa</taxon>
        <taxon>Spiralia</taxon>
        <taxon>Lophotrochozoa</taxon>
        <taxon>Annelida</taxon>
        <taxon>Polychaeta</taxon>
        <taxon>Polychaeta incertae sedis</taxon>
        <taxon>Dinophilidae</taxon>
        <taxon>Dimorphilus</taxon>
    </lineage>
</organism>
<dbReference type="AlphaFoldDB" id="A0A7I8VRI2"/>
<gene>
    <name evidence="18" type="ORF">DGYR_LOCUS7223</name>
</gene>
<keyword evidence="9" id="KW-0288">FMN</keyword>
<keyword evidence="11" id="KW-0664">Pyridoxine biosynthesis</keyword>
<keyword evidence="8" id="KW-0285">Flavoprotein</keyword>
<evidence type="ECO:0000313" key="19">
    <source>
        <dbReference type="Proteomes" id="UP000549394"/>
    </source>
</evidence>
<evidence type="ECO:0000256" key="12">
    <source>
        <dbReference type="ARBA" id="ARBA00050530"/>
    </source>
</evidence>
<comment type="similarity">
    <text evidence="5">Belongs to the pyridoxamine 5'-phosphate oxidase family.</text>
</comment>
<evidence type="ECO:0000313" key="18">
    <source>
        <dbReference type="EMBL" id="CAD5118921.1"/>
    </source>
</evidence>
<dbReference type="PANTHER" id="PTHR10851">
    <property type="entry name" value="PYRIDOXINE-5-PHOSPHATE OXIDASE"/>
    <property type="match status" value="1"/>
</dbReference>
<evidence type="ECO:0000256" key="13">
    <source>
        <dbReference type="ARBA" id="ARBA00052947"/>
    </source>
</evidence>
<protein>
    <recommendedName>
        <fullName evidence="14">Pyridoxine-5'-phosphate oxidase</fullName>
        <ecNumber evidence="7">1.4.3.5</ecNumber>
    </recommendedName>
    <alternativeName>
        <fullName evidence="15">Pyridoxamine-phosphate oxidase</fullName>
    </alternativeName>
</protein>
<dbReference type="SUPFAM" id="SSF50475">
    <property type="entry name" value="FMN-binding split barrel"/>
    <property type="match status" value="1"/>
</dbReference>
<dbReference type="InterPro" id="IPR012349">
    <property type="entry name" value="Split_barrel_FMN-bd"/>
</dbReference>
<dbReference type="OrthoDB" id="303614at2759"/>
<comment type="caution">
    <text evidence="18">The sequence shown here is derived from an EMBL/GenBank/DDBJ whole genome shotgun (WGS) entry which is preliminary data.</text>
</comment>
<evidence type="ECO:0000256" key="7">
    <source>
        <dbReference type="ARBA" id="ARBA00012801"/>
    </source>
</evidence>
<feature type="domain" description="Pyridoxine 5'-phosphate oxidase dimerisation C-terminal" evidence="17">
    <location>
        <begin position="461"/>
        <end position="515"/>
    </location>
</feature>